<evidence type="ECO:0000256" key="7">
    <source>
        <dbReference type="SAM" id="MobiDB-lite"/>
    </source>
</evidence>
<evidence type="ECO:0000256" key="2">
    <source>
        <dbReference type="ARBA" id="ARBA00023054"/>
    </source>
</evidence>
<reference evidence="10" key="3">
    <citation type="submission" date="2025-09" db="UniProtKB">
        <authorList>
            <consortium name="Ensembl"/>
        </authorList>
    </citation>
    <scope>IDENTIFICATION</scope>
</reference>
<dbReference type="Gene3D" id="2.60.40.1260">
    <property type="entry name" value="Lamin Tail domain"/>
    <property type="match status" value="1"/>
</dbReference>
<dbReference type="InterPro" id="IPR036415">
    <property type="entry name" value="Lamin_tail_dom_sf"/>
</dbReference>
<evidence type="ECO:0000313" key="11">
    <source>
        <dbReference type="Proteomes" id="UP000472271"/>
    </source>
</evidence>
<feature type="coiled-coil region" evidence="6">
    <location>
        <begin position="301"/>
        <end position="360"/>
    </location>
</feature>
<dbReference type="Pfam" id="PF00038">
    <property type="entry name" value="Filament"/>
    <property type="match status" value="1"/>
</dbReference>
<dbReference type="GO" id="GO:0005882">
    <property type="term" value="C:intermediate filament"/>
    <property type="evidence" value="ECO:0007669"/>
    <property type="project" value="UniProtKB-KW"/>
</dbReference>
<evidence type="ECO:0000259" key="9">
    <source>
        <dbReference type="PROSITE" id="PS51842"/>
    </source>
</evidence>
<dbReference type="GO" id="GO:0051664">
    <property type="term" value="P:nuclear pore localization"/>
    <property type="evidence" value="ECO:0007669"/>
    <property type="project" value="TreeGrafter"/>
</dbReference>
<protein>
    <submittedName>
        <fullName evidence="10">Lamin-L(III)-like</fullName>
    </submittedName>
</protein>
<proteinExistence type="inferred from homology"/>
<feature type="domain" description="LTD" evidence="8">
    <location>
        <begin position="432"/>
        <end position="554"/>
    </location>
</feature>
<dbReference type="Proteomes" id="UP000472271">
    <property type="component" value="Chromosome 3"/>
</dbReference>
<feature type="region of interest" description="Disordered" evidence="7">
    <location>
        <begin position="395"/>
        <end position="441"/>
    </location>
</feature>
<evidence type="ECO:0000259" key="8">
    <source>
        <dbReference type="PROSITE" id="PS51841"/>
    </source>
</evidence>
<dbReference type="Gene3D" id="1.20.5.170">
    <property type="match status" value="1"/>
</dbReference>
<dbReference type="Pfam" id="PF00932">
    <property type="entry name" value="LTD"/>
    <property type="match status" value="1"/>
</dbReference>
<keyword evidence="1 5" id="KW-0403">Intermediate filament</keyword>
<comment type="similarity">
    <text evidence="5">Belongs to the intermediate filament family.</text>
</comment>
<comment type="subcellular location">
    <subcellularLocation>
        <location evidence="4">Nucleus lamina</location>
    </subcellularLocation>
</comment>
<dbReference type="PROSITE" id="PS51841">
    <property type="entry name" value="LTD"/>
    <property type="match status" value="1"/>
</dbReference>
<dbReference type="InterPro" id="IPR039008">
    <property type="entry name" value="IF_rod_dom"/>
</dbReference>
<accession>A0A672Y8F7</accession>
<dbReference type="Ensembl" id="ENSSORT00005003094.1">
    <property type="protein sequence ID" value="ENSSORP00005003003.1"/>
    <property type="gene ID" value="ENSSORG00005001866.1"/>
</dbReference>
<dbReference type="GO" id="GO:0007097">
    <property type="term" value="P:nuclear migration"/>
    <property type="evidence" value="ECO:0007669"/>
    <property type="project" value="TreeGrafter"/>
</dbReference>
<dbReference type="InterPro" id="IPR001322">
    <property type="entry name" value="Lamin_tail_dom"/>
</dbReference>
<evidence type="ECO:0000256" key="4">
    <source>
        <dbReference type="ARBA" id="ARBA00024186"/>
    </source>
</evidence>
<dbReference type="SUPFAM" id="SSF74853">
    <property type="entry name" value="Lamin A/C globular tail domain"/>
    <property type="match status" value="1"/>
</dbReference>
<evidence type="ECO:0000313" key="10">
    <source>
        <dbReference type="Ensembl" id="ENSSORP00005003003.1"/>
    </source>
</evidence>
<feature type="domain" description="IF rod" evidence="9">
    <location>
        <begin position="40"/>
        <end position="396"/>
    </location>
</feature>
<dbReference type="GO" id="GO:0005200">
    <property type="term" value="F:structural constituent of cytoskeleton"/>
    <property type="evidence" value="ECO:0007669"/>
    <property type="project" value="TreeGrafter"/>
</dbReference>
<dbReference type="Gene3D" id="1.20.5.1160">
    <property type="entry name" value="Vasodilator-stimulated phosphoprotein"/>
    <property type="match status" value="2"/>
</dbReference>
<reference evidence="10" key="2">
    <citation type="submission" date="2025-08" db="UniProtKB">
        <authorList>
            <consortium name="Ensembl"/>
        </authorList>
    </citation>
    <scope>IDENTIFICATION</scope>
</reference>
<dbReference type="OrthoDB" id="102442at2759"/>
<name>A0A672Y8F7_9TELE</name>
<dbReference type="InParanoid" id="A0A672Y8F7"/>
<keyword evidence="11" id="KW-1185">Reference proteome</keyword>
<keyword evidence="2 6" id="KW-0175">Coiled coil</keyword>
<dbReference type="PROSITE" id="PS00226">
    <property type="entry name" value="IF_ROD_1"/>
    <property type="match status" value="1"/>
</dbReference>
<dbReference type="GO" id="GO:0090435">
    <property type="term" value="P:protein localization to nuclear envelope"/>
    <property type="evidence" value="ECO:0007669"/>
    <property type="project" value="TreeGrafter"/>
</dbReference>
<dbReference type="PANTHER" id="PTHR45721:SF16">
    <property type="entry name" value="LAMIN-L(III)"/>
    <property type="match status" value="1"/>
</dbReference>
<feature type="compositionally biased region" description="Polar residues" evidence="7">
    <location>
        <begin position="396"/>
        <end position="410"/>
    </location>
</feature>
<keyword evidence="3" id="KW-0636">Prenylation</keyword>
<dbReference type="GO" id="GO:0031507">
    <property type="term" value="P:heterochromatin formation"/>
    <property type="evidence" value="ECO:0007669"/>
    <property type="project" value="TreeGrafter"/>
</dbReference>
<evidence type="ECO:0000256" key="5">
    <source>
        <dbReference type="RuleBase" id="RU000685"/>
    </source>
</evidence>
<dbReference type="GO" id="GO:0005652">
    <property type="term" value="C:nuclear lamina"/>
    <property type="evidence" value="ECO:0007669"/>
    <property type="project" value="UniProtKB-SubCell"/>
</dbReference>
<dbReference type="PANTHER" id="PTHR45721">
    <property type="entry name" value="LAMIN DM0-RELATED"/>
    <property type="match status" value="1"/>
</dbReference>
<feature type="compositionally biased region" description="Polar residues" evidence="7">
    <location>
        <begin position="1"/>
        <end position="10"/>
    </location>
</feature>
<organism evidence="10 11">
    <name type="scientific">Sphaeramia orbicularis</name>
    <name type="common">orbiculate cardinalfish</name>
    <dbReference type="NCBI Taxonomy" id="375764"/>
    <lineage>
        <taxon>Eukaryota</taxon>
        <taxon>Metazoa</taxon>
        <taxon>Chordata</taxon>
        <taxon>Craniata</taxon>
        <taxon>Vertebrata</taxon>
        <taxon>Euteleostomi</taxon>
        <taxon>Actinopterygii</taxon>
        <taxon>Neopterygii</taxon>
        <taxon>Teleostei</taxon>
        <taxon>Neoteleostei</taxon>
        <taxon>Acanthomorphata</taxon>
        <taxon>Gobiaria</taxon>
        <taxon>Kurtiformes</taxon>
        <taxon>Apogonoidei</taxon>
        <taxon>Apogonidae</taxon>
        <taxon>Apogoninae</taxon>
        <taxon>Sphaeramia</taxon>
    </lineage>
</organism>
<feature type="region of interest" description="Disordered" evidence="7">
    <location>
        <begin position="1"/>
        <end position="43"/>
    </location>
</feature>
<sequence length="590" mass="67557">MAAATSTPVASGSRVGRPSAGRTPASGSGSSPTRRSRIQEKDELRHLNDRLANYIQRVQELEGERSTLLIRLEETEESKSRETGTMRRLYEEELADVRATLDGVAGERARLQIDYGSLSEEYKKLQSRFQKIEGDLLNTSTQKKKLEAALNSKEAERSKLLLENGTLNGDITDLQDHLRKVEDSLAETKNHLSTETLRRVDLENQVQTLREQLAFQKNMSEQETQEIRHRSETQLMEMESTRRREFEGKLAEVMQQLRQDHEAQMQLYKEEVDKTFSAKLQIAQQAALDNNNAALATKDELESTKLRVETLSSQLQQSQKDKMVLEDRFQELERTLDLERKVWQQKLNQKEQEMLNMRSQMYSQMEDYENLLDVKLALDMEISAYRKMLEVEEQRLQLSPSPSQRTTVPRTQEEGRIRLRGRKRKHEDASGSTPAYKRPGRSLDVGAVSVMEVDADGRYVQLKNNSDTDQPIGGWVVRRVYSDAGDISFHIPSPCVLAGGQTLTIWAAGAEEEADTGDLILEGHRSWGPATDVRVILLKPEYEETAERRVRLGRNEETQLEFDEEFVGGSDIQHFRRQPKRKKKKCCSVS</sequence>
<dbReference type="PROSITE" id="PS51842">
    <property type="entry name" value="IF_ROD_2"/>
    <property type="match status" value="1"/>
</dbReference>
<evidence type="ECO:0000256" key="3">
    <source>
        <dbReference type="ARBA" id="ARBA00023289"/>
    </source>
</evidence>
<dbReference type="AlphaFoldDB" id="A0A672Y8F7"/>
<feature type="coiled-coil region" evidence="6">
    <location>
        <begin position="108"/>
        <end position="226"/>
    </location>
</feature>
<keyword evidence="3" id="KW-0449">Lipoprotein</keyword>
<gene>
    <name evidence="10" type="primary">lmnl3</name>
</gene>
<feature type="compositionally biased region" description="Low complexity" evidence="7">
    <location>
        <begin position="18"/>
        <end position="33"/>
    </location>
</feature>
<dbReference type="InterPro" id="IPR018039">
    <property type="entry name" value="IF_conserved"/>
</dbReference>
<reference evidence="10" key="1">
    <citation type="submission" date="2019-06" db="EMBL/GenBank/DDBJ databases">
        <authorList>
            <consortium name="Wellcome Sanger Institute Data Sharing"/>
        </authorList>
    </citation>
    <scope>NUCLEOTIDE SEQUENCE [LARGE SCALE GENOMIC DNA]</scope>
</reference>
<evidence type="ECO:0000256" key="1">
    <source>
        <dbReference type="ARBA" id="ARBA00022754"/>
    </source>
</evidence>
<dbReference type="SMART" id="SM01391">
    <property type="entry name" value="Filament"/>
    <property type="match status" value="1"/>
</dbReference>
<evidence type="ECO:0000256" key="6">
    <source>
        <dbReference type="SAM" id="Coils"/>
    </source>
</evidence>
<dbReference type="SUPFAM" id="SSF90257">
    <property type="entry name" value="Myosin rod fragments"/>
    <property type="match status" value="1"/>
</dbReference>
<dbReference type="SUPFAM" id="SSF64593">
    <property type="entry name" value="Intermediate filament protein, coiled coil region"/>
    <property type="match status" value="2"/>
</dbReference>
<dbReference type="GO" id="GO:0006998">
    <property type="term" value="P:nuclear envelope organization"/>
    <property type="evidence" value="ECO:0007669"/>
    <property type="project" value="TreeGrafter"/>
</dbReference>